<reference evidence="2" key="1">
    <citation type="submission" date="2020-08" db="EMBL/GenBank/DDBJ databases">
        <title>Multicomponent nature underlies the extraordinary mechanical properties of spider dragline silk.</title>
        <authorList>
            <person name="Kono N."/>
            <person name="Nakamura H."/>
            <person name="Mori M."/>
            <person name="Yoshida Y."/>
            <person name="Ohtoshi R."/>
            <person name="Malay A.D."/>
            <person name="Moran D.A.P."/>
            <person name="Tomita M."/>
            <person name="Numata K."/>
            <person name="Arakawa K."/>
        </authorList>
    </citation>
    <scope>NUCLEOTIDE SEQUENCE</scope>
</reference>
<evidence type="ECO:0000313" key="3">
    <source>
        <dbReference type="Proteomes" id="UP000887013"/>
    </source>
</evidence>
<gene>
    <name evidence="2" type="ORF">NPIL_550921</name>
</gene>
<dbReference type="OrthoDB" id="10544387at2759"/>
<feature type="compositionally biased region" description="Acidic residues" evidence="1">
    <location>
        <begin position="1"/>
        <end position="11"/>
    </location>
</feature>
<keyword evidence="3" id="KW-1185">Reference proteome</keyword>
<organism evidence="2 3">
    <name type="scientific">Nephila pilipes</name>
    <name type="common">Giant wood spider</name>
    <name type="synonym">Nephila maculata</name>
    <dbReference type="NCBI Taxonomy" id="299642"/>
    <lineage>
        <taxon>Eukaryota</taxon>
        <taxon>Metazoa</taxon>
        <taxon>Ecdysozoa</taxon>
        <taxon>Arthropoda</taxon>
        <taxon>Chelicerata</taxon>
        <taxon>Arachnida</taxon>
        <taxon>Araneae</taxon>
        <taxon>Araneomorphae</taxon>
        <taxon>Entelegynae</taxon>
        <taxon>Araneoidea</taxon>
        <taxon>Nephilidae</taxon>
        <taxon>Nephila</taxon>
    </lineage>
</organism>
<sequence>MSSDDTVDDPDFLAPNDDLADEETLKDYPQNENPDIKYLWPESQHPKVKSNFDSASKPTYLGFTKLSQSIEYFNLYFDSIIMKKIIDETNLYSK</sequence>
<evidence type="ECO:0000256" key="1">
    <source>
        <dbReference type="SAM" id="MobiDB-lite"/>
    </source>
</evidence>
<proteinExistence type="predicted"/>
<dbReference type="Proteomes" id="UP000887013">
    <property type="component" value="Unassembled WGS sequence"/>
</dbReference>
<dbReference type="AlphaFoldDB" id="A0A8X6N8Y9"/>
<protein>
    <submittedName>
        <fullName evidence="2">Uncharacterized protein</fullName>
    </submittedName>
</protein>
<comment type="caution">
    <text evidence="2">The sequence shown here is derived from an EMBL/GenBank/DDBJ whole genome shotgun (WGS) entry which is preliminary data.</text>
</comment>
<feature type="region of interest" description="Disordered" evidence="1">
    <location>
        <begin position="1"/>
        <end position="34"/>
    </location>
</feature>
<dbReference type="EMBL" id="BMAW01055413">
    <property type="protein sequence ID" value="GFT00679.1"/>
    <property type="molecule type" value="Genomic_DNA"/>
</dbReference>
<accession>A0A8X6N8Y9</accession>
<evidence type="ECO:0000313" key="2">
    <source>
        <dbReference type="EMBL" id="GFT00679.1"/>
    </source>
</evidence>
<name>A0A8X6N8Y9_NEPPI</name>